<dbReference type="EMBL" id="ML213590">
    <property type="protein sequence ID" value="TFK44250.1"/>
    <property type="molecule type" value="Genomic_DNA"/>
</dbReference>
<feature type="compositionally biased region" description="Basic and acidic residues" evidence="5">
    <location>
        <begin position="703"/>
        <end position="712"/>
    </location>
</feature>
<dbReference type="PANTHER" id="PTHR24216:SF65">
    <property type="entry name" value="PAXILLIN-LIKE PROTEIN 1"/>
    <property type="match status" value="1"/>
</dbReference>
<protein>
    <recommendedName>
        <fullName evidence="6">Zinc-finger domain-containing protein</fullName>
    </recommendedName>
</protein>
<reference evidence="7 8" key="1">
    <citation type="journal article" date="2019" name="Nat. Ecol. Evol.">
        <title>Megaphylogeny resolves global patterns of mushroom evolution.</title>
        <authorList>
            <person name="Varga T."/>
            <person name="Krizsan K."/>
            <person name="Foldi C."/>
            <person name="Dima B."/>
            <person name="Sanchez-Garcia M."/>
            <person name="Sanchez-Ramirez S."/>
            <person name="Szollosi G.J."/>
            <person name="Szarkandi J.G."/>
            <person name="Papp V."/>
            <person name="Albert L."/>
            <person name="Andreopoulos W."/>
            <person name="Angelini C."/>
            <person name="Antonin V."/>
            <person name="Barry K.W."/>
            <person name="Bougher N.L."/>
            <person name="Buchanan P."/>
            <person name="Buyck B."/>
            <person name="Bense V."/>
            <person name="Catcheside P."/>
            <person name="Chovatia M."/>
            <person name="Cooper J."/>
            <person name="Damon W."/>
            <person name="Desjardin D."/>
            <person name="Finy P."/>
            <person name="Geml J."/>
            <person name="Haridas S."/>
            <person name="Hughes K."/>
            <person name="Justo A."/>
            <person name="Karasinski D."/>
            <person name="Kautmanova I."/>
            <person name="Kiss B."/>
            <person name="Kocsube S."/>
            <person name="Kotiranta H."/>
            <person name="LaButti K.M."/>
            <person name="Lechner B.E."/>
            <person name="Liimatainen K."/>
            <person name="Lipzen A."/>
            <person name="Lukacs Z."/>
            <person name="Mihaltcheva S."/>
            <person name="Morgado L.N."/>
            <person name="Niskanen T."/>
            <person name="Noordeloos M.E."/>
            <person name="Ohm R.A."/>
            <person name="Ortiz-Santana B."/>
            <person name="Ovrebo C."/>
            <person name="Racz N."/>
            <person name="Riley R."/>
            <person name="Savchenko A."/>
            <person name="Shiryaev A."/>
            <person name="Soop K."/>
            <person name="Spirin V."/>
            <person name="Szebenyi C."/>
            <person name="Tomsovsky M."/>
            <person name="Tulloss R.E."/>
            <person name="Uehling J."/>
            <person name="Grigoriev I.V."/>
            <person name="Vagvolgyi C."/>
            <person name="Papp T."/>
            <person name="Martin F.M."/>
            <person name="Miettinen O."/>
            <person name="Hibbett D.S."/>
            <person name="Nagy L.G."/>
        </authorList>
    </citation>
    <scope>NUCLEOTIDE SEQUENCE [LARGE SCALE GENOMIC DNA]</scope>
    <source>
        <strain evidence="7 8">CBS 166.37</strain>
    </source>
</reference>
<dbReference type="PANTHER" id="PTHR24216">
    <property type="entry name" value="PAXILLIN-RELATED"/>
    <property type="match status" value="1"/>
</dbReference>
<evidence type="ECO:0000256" key="3">
    <source>
        <dbReference type="ARBA" id="ARBA00023163"/>
    </source>
</evidence>
<keyword evidence="2" id="KW-0805">Transcription regulation</keyword>
<dbReference type="AlphaFoldDB" id="A0A5C3MG61"/>
<feature type="region of interest" description="Disordered" evidence="5">
    <location>
        <begin position="672"/>
        <end position="735"/>
    </location>
</feature>
<feature type="region of interest" description="Disordered" evidence="5">
    <location>
        <begin position="756"/>
        <end position="787"/>
    </location>
</feature>
<dbReference type="GO" id="GO:0005634">
    <property type="term" value="C:nucleus"/>
    <property type="evidence" value="ECO:0007669"/>
    <property type="project" value="UniProtKB-SubCell"/>
</dbReference>
<keyword evidence="8" id="KW-1185">Reference proteome</keyword>
<feature type="compositionally biased region" description="Low complexity" evidence="5">
    <location>
        <begin position="445"/>
        <end position="464"/>
    </location>
</feature>
<keyword evidence="3" id="KW-0804">Transcription</keyword>
<feature type="compositionally biased region" description="Low complexity" evidence="5">
    <location>
        <begin position="480"/>
        <end position="496"/>
    </location>
</feature>
<feature type="compositionally biased region" description="Low complexity" evidence="5">
    <location>
        <begin position="860"/>
        <end position="876"/>
    </location>
</feature>
<feature type="region of interest" description="Disordered" evidence="5">
    <location>
        <begin position="240"/>
        <end position="300"/>
    </location>
</feature>
<evidence type="ECO:0000256" key="2">
    <source>
        <dbReference type="ARBA" id="ARBA00023015"/>
    </source>
</evidence>
<dbReference type="Proteomes" id="UP000308652">
    <property type="component" value="Unassembled WGS sequence"/>
</dbReference>
<gene>
    <name evidence="7" type="ORF">BDQ12DRAFT_7961</name>
</gene>
<accession>A0A5C3MG61</accession>
<comment type="subcellular location">
    <subcellularLocation>
        <location evidence="1">Nucleus</location>
    </subcellularLocation>
</comment>
<feature type="domain" description="Zinc-finger" evidence="6">
    <location>
        <begin position="138"/>
        <end position="245"/>
    </location>
</feature>
<feature type="compositionally biased region" description="Low complexity" evidence="5">
    <location>
        <begin position="756"/>
        <end position="776"/>
    </location>
</feature>
<evidence type="ECO:0000313" key="7">
    <source>
        <dbReference type="EMBL" id="TFK44250.1"/>
    </source>
</evidence>
<feature type="compositionally biased region" description="Pro residues" evidence="5">
    <location>
        <begin position="465"/>
        <end position="474"/>
    </location>
</feature>
<feature type="region of interest" description="Disordered" evidence="5">
    <location>
        <begin position="65"/>
        <end position="117"/>
    </location>
</feature>
<organism evidence="7 8">
    <name type="scientific">Crucibulum laeve</name>
    <dbReference type="NCBI Taxonomy" id="68775"/>
    <lineage>
        <taxon>Eukaryota</taxon>
        <taxon>Fungi</taxon>
        <taxon>Dikarya</taxon>
        <taxon>Basidiomycota</taxon>
        <taxon>Agaricomycotina</taxon>
        <taxon>Agaricomycetes</taxon>
        <taxon>Agaricomycetidae</taxon>
        <taxon>Agaricales</taxon>
        <taxon>Agaricineae</taxon>
        <taxon>Nidulariaceae</taxon>
        <taxon>Crucibulum</taxon>
    </lineage>
</organism>
<feature type="compositionally biased region" description="Basic and acidic residues" evidence="5">
    <location>
        <begin position="66"/>
        <end position="75"/>
    </location>
</feature>
<feature type="compositionally biased region" description="Low complexity" evidence="5">
    <location>
        <begin position="259"/>
        <end position="275"/>
    </location>
</feature>
<evidence type="ECO:0000313" key="8">
    <source>
        <dbReference type="Proteomes" id="UP000308652"/>
    </source>
</evidence>
<dbReference type="Pfam" id="PF10497">
    <property type="entry name" value="zf-4CXXC_R1"/>
    <property type="match status" value="1"/>
</dbReference>
<feature type="compositionally biased region" description="Pro residues" evidence="5">
    <location>
        <begin position="285"/>
        <end position="299"/>
    </location>
</feature>
<evidence type="ECO:0000259" key="6">
    <source>
        <dbReference type="Pfam" id="PF10497"/>
    </source>
</evidence>
<evidence type="ECO:0000256" key="4">
    <source>
        <dbReference type="ARBA" id="ARBA00023242"/>
    </source>
</evidence>
<feature type="region of interest" description="Disordered" evidence="5">
    <location>
        <begin position="439"/>
        <end position="496"/>
    </location>
</feature>
<keyword evidence="4" id="KW-0539">Nucleus</keyword>
<evidence type="ECO:0000256" key="1">
    <source>
        <dbReference type="ARBA" id="ARBA00004123"/>
    </source>
</evidence>
<dbReference type="STRING" id="68775.A0A5C3MG61"/>
<feature type="compositionally biased region" description="Acidic residues" evidence="5">
    <location>
        <begin position="713"/>
        <end position="732"/>
    </location>
</feature>
<dbReference type="OrthoDB" id="298344at2759"/>
<proteinExistence type="predicted"/>
<name>A0A5C3MG61_9AGAR</name>
<evidence type="ECO:0000256" key="5">
    <source>
        <dbReference type="SAM" id="MobiDB-lite"/>
    </source>
</evidence>
<sequence length="892" mass="97149">MSTVLRTKNKPFVLVPASPYPLPYKQPPYNPHVSPVVSNSSLKENTPIAPPMTQLPLIASASLKRKLTDRDRDSVDTAASSTSSKKAKLAPDTSNGSGHPHGTVSAKTINQPNASSSAVATSTPAANACPDYPNGFIYCHQCCKKRDIIDSIQCTVLESYQTTKDKSPRFKRCVNKYCRNCLSNRYDEDMNVIRSNNPNKEKQPGHADAGYVFTCPRCKDACNCPKCRKLKGLEAIGSLKKAASTEEKEKKPKKPKKAPTPSSSSPFTSAPLPSSRLKLSVPSPLSAPTPVVKPKPSKPLPTLNWTPLPISLSLTEAESRVHIREFILRFAGLLDPMVGKANLEELEQVAGFRRVGGARERERENEGEGEEITPWVSEACVKSVIMGLLGAVTVDMEEGVREEKLIKGAIKDLRGGGVNLNRIWGALASLRDALSSPPAQAHEASLSTSSTSSLPSTPNSIPLTFPDPLPPPPSSSAYNTRVSTRTAASSSSSTHTHISHTWQLIPVVQGLIDALLQTELIRADIENAVKEGKDAVRDAREGIRREGERWEGVRNGMESSSKDRSLTKANRIKREAHKLQLSNLENALKIIMPGFAPRFEALGRDEEGRVYYALSPGVAEREAAMEFMVNNLVDKPAKAKKRERVLGEEERKEMREWSWFVAVWGAKPGWKEGTREAVNGKGKEKEKANGTADVNGKAKANGKTKESRRMEVDGETSDENSGSEDSEDENELEEKWFGFWEPEEIHKLSEWISIKSGLDSDSSSDPSASSTSPAKSRAFKQNSTSVMVIPDTPSREQLKSLVKDLEEYAGFLEWRMKEEKYSVLGDAEEALKAEMQVVAQTQVEAKAKAKAKAAGVLVNGSVNGNGNGNVSANGAGRLSTGGERVSARSNGR</sequence>
<feature type="region of interest" description="Disordered" evidence="5">
    <location>
        <begin position="860"/>
        <end position="892"/>
    </location>
</feature>
<dbReference type="InterPro" id="IPR018866">
    <property type="entry name" value="Znf-4CXXC_R1"/>
</dbReference>